<feature type="region of interest" description="Disordered" evidence="1">
    <location>
        <begin position="403"/>
        <end position="452"/>
    </location>
</feature>
<comment type="caution">
    <text evidence="2">The sequence shown here is derived from an EMBL/GenBank/DDBJ whole genome shotgun (WGS) entry which is preliminary data.</text>
</comment>
<reference evidence="2 3" key="1">
    <citation type="submission" date="2016-02" db="EMBL/GenBank/DDBJ databases">
        <title>Genome analysis of coral dinoflagellate symbionts highlights evolutionary adaptations to a symbiotic lifestyle.</title>
        <authorList>
            <person name="Aranda M."/>
            <person name="Li Y."/>
            <person name="Liew Y.J."/>
            <person name="Baumgarten S."/>
            <person name="Simakov O."/>
            <person name="Wilson M."/>
            <person name="Piel J."/>
            <person name="Ashoor H."/>
            <person name="Bougouffa S."/>
            <person name="Bajic V.B."/>
            <person name="Ryu T."/>
            <person name="Ravasi T."/>
            <person name="Bayer T."/>
            <person name="Micklem G."/>
            <person name="Kim H."/>
            <person name="Bhak J."/>
            <person name="Lajeunesse T.C."/>
            <person name="Voolstra C.R."/>
        </authorList>
    </citation>
    <scope>NUCLEOTIDE SEQUENCE [LARGE SCALE GENOMIC DNA]</scope>
    <source>
        <strain evidence="2 3">CCMP2467</strain>
    </source>
</reference>
<name>A0A1Q9DYA0_SYMMI</name>
<feature type="compositionally biased region" description="Polar residues" evidence="1">
    <location>
        <begin position="493"/>
        <end position="504"/>
    </location>
</feature>
<protein>
    <submittedName>
        <fullName evidence="2">Uncharacterized protein</fullName>
    </submittedName>
</protein>
<feature type="compositionally biased region" description="Polar residues" evidence="1">
    <location>
        <begin position="441"/>
        <end position="452"/>
    </location>
</feature>
<keyword evidence="3" id="KW-1185">Reference proteome</keyword>
<dbReference type="EMBL" id="LSRX01000338">
    <property type="protein sequence ID" value="OLQ00142.1"/>
    <property type="molecule type" value="Genomic_DNA"/>
</dbReference>
<gene>
    <name evidence="2" type="ORF">AK812_SmicGene17239</name>
</gene>
<organism evidence="2 3">
    <name type="scientific">Symbiodinium microadriaticum</name>
    <name type="common">Dinoflagellate</name>
    <name type="synonym">Zooxanthella microadriatica</name>
    <dbReference type="NCBI Taxonomy" id="2951"/>
    <lineage>
        <taxon>Eukaryota</taxon>
        <taxon>Sar</taxon>
        <taxon>Alveolata</taxon>
        <taxon>Dinophyceae</taxon>
        <taxon>Suessiales</taxon>
        <taxon>Symbiodiniaceae</taxon>
        <taxon>Symbiodinium</taxon>
    </lineage>
</organism>
<feature type="compositionally biased region" description="Polar residues" evidence="1">
    <location>
        <begin position="42"/>
        <end position="51"/>
    </location>
</feature>
<accession>A0A1Q9DYA0</accession>
<evidence type="ECO:0000256" key="1">
    <source>
        <dbReference type="SAM" id="MobiDB-lite"/>
    </source>
</evidence>
<dbReference type="Proteomes" id="UP000186817">
    <property type="component" value="Unassembled WGS sequence"/>
</dbReference>
<feature type="compositionally biased region" description="Low complexity" evidence="1">
    <location>
        <begin position="474"/>
        <end position="488"/>
    </location>
</feature>
<feature type="region of interest" description="Disordered" evidence="1">
    <location>
        <begin position="24"/>
        <end position="54"/>
    </location>
</feature>
<evidence type="ECO:0000313" key="2">
    <source>
        <dbReference type="EMBL" id="OLQ00142.1"/>
    </source>
</evidence>
<feature type="compositionally biased region" description="Basic and acidic residues" evidence="1">
    <location>
        <begin position="426"/>
        <end position="438"/>
    </location>
</feature>
<dbReference type="AlphaFoldDB" id="A0A1Q9DYA0"/>
<evidence type="ECO:0000313" key="3">
    <source>
        <dbReference type="Proteomes" id="UP000186817"/>
    </source>
</evidence>
<sequence length="548" mass="60861">MLHTPIWRAKRVVAQHLPPCLRGPALHADSRRPPGQARVANRQCSQGSSRTEAPRHLRGISMHRNWQAKQFPTAAVSVTSRASGAHWPPGWLVLRSSRQRQLHVHRWTAASMRAVSAMAWGKSCFPESIAKGSSVQSPSEKYKGSSTQRIRLVRTPAPGVDPDDRRRLDFVAYGATQLGEALCCDVTLVSPLARDGRPQPSSTTRDGAALAVAERRKRAAYPELLRRGPQRLCVLACETGGRWNDESLRLVAQLVRSRALRALAPLRGAATQGWYRRWWGLLSVAVQNTLVRARVRDRRTLERRELPPRAGTGGGGACSVHRICRTSYTTRARLCLAACRPTEWRPHSADFNAENAEVTTVWHKMGQTSYVTEVELRCFRFCFPHSFPVTTSLDNKHGRLRLQSKGHRQRKSAQFARLPGDLAITGEREFQQKRRDGELCSDSSPDQRANYPSSMAGWCVRGALPGEHPEPVGRLRTNRPPTSTPTTKRQSRLSLGQFNSTGLGSTCPRDGADDDGINSLLRAMPQGQSVCFNAADIRGRRTCRPVVA</sequence>
<feature type="region of interest" description="Disordered" evidence="1">
    <location>
        <begin position="467"/>
        <end position="511"/>
    </location>
</feature>
<proteinExistence type="predicted"/>